<feature type="region of interest" description="Disordered" evidence="1">
    <location>
        <begin position="1"/>
        <end position="28"/>
    </location>
</feature>
<organism evidence="2 3">
    <name type="scientific">Bosea spartocytisi</name>
    <dbReference type="NCBI Taxonomy" id="2773451"/>
    <lineage>
        <taxon>Bacteria</taxon>
        <taxon>Pseudomonadati</taxon>
        <taxon>Pseudomonadota</taxon>
        <taxon>Alphaproteobacteria</taxon>
        <taxon>Hyphomicrobiales</taxon>
        <taxon>Boseaceae</taxon>
        <taxon>Bosea</taxon>
    </lineage>
</organism>
<sequence>MIRGGDPRGVVPLDKPDDGGLGGAMRRADDRGAAEADVELRIRKTTRAIFIDALYRAKALNGDAAFDIDDVEDLDAVEGMAERLAARRRNRQEARS</sequence>
<comment type="caution">
    <text evidence="2">The sequence shown here is derived from an EMBL/GenBank/DDBJ whole genome shotgun (WGS) entry which is preliminary data.</text>
</comment>
<reference evidence="2" key="1">
    <citation type="submission" date="2020-09" db="EMBL/GenBank/DDBJ databases">
        <title>Bosea spartocytisi sp. nov. a root nodule endophyte of Spartocytisus supranubius in the high mountain ecosystem fo the Teide National Park (Canary Islands, Spain).</title>
        <authorList>
            <person name="Pulido-Suarez L."/>
            <person name="Peix A."/>
            <person name="Igual J.M."/>
            <person name="Socas-Perez N."/>
            <person name="Velazquez E."/>
            <person name="Flores-Felix J.D."/>
            <person name="Leon-Barrios M."/>
        </authorList>
    </citation>
    <scope>NUCLEOTIDE SEQUENCE</scope>
    <source>
        <strain evidence="2">SSUT16</strain>
    </source>
</reference>
<dbReference type="AlphaFoldDB" id="A0A927I111"/>
<gene>
    <name evidence="2" type="ORF">IED13_09685</name>
</gene>
<evidence type="ECO:0000256" key="1">
    <source>
        <dbReference type="SAM" id="MobiDB-lite"/>
    </source>
</evidence>
<dbReference type="Proteomes" id="UP000619295">
    <property type="component" value="Unassembled WGS sequence"/>
</dbReference>
<evidence type="ECO:0000313" key="3">
    <source>
        <dbReference type="Proteomes" id="UP000619295"/>
    </source>
</evidence>
<protein>
    <submittedName>
        <fullName evidence="2">Uncharacterized protein</fullName>
    </submittedName>
</protein>
<evidence type="ECO:0000313" key="2">
    <source>
        <dbReference type="EMBL" id="MBD3845968.1"/>
    </source>
</evidence>
<keyword evidence="3" id="KW-1185">Reference proteome</keyword>
<name>A0A927I111_9HYPH</name>
<proteinExistence type="predicted"/>
<accession>A0A927I111</accession>
<dbReference type="RefSeq" id="WP_191124059.1">
    <property type="nucleotide sequence ID" value="NZ_JACXWY010000005.1"/>
</dbReference>
<dbReference type="EMBL" id="JACXWY010000005">
    <property type="protein sequence ID" value="MBD3845968.1"/>
    <property type="molecule type" value="Genomic_DNA"/>
</dbReference>